<gene>
    <name evidence="2" type="ORF">GE061_018336</name>
</gene>
<proteinExistence type="predicted"/>
<feature type="compositionally biased region" description="Basic and acidic residues" evidence="1">
    <location>
        <begin position="87"/>
        <end position="118"/>
    </location>
</feature>
<feature type="compositionally biased region" description="Basic and acidic residues" evidence="1">
    <location>
        <begin position="141"/>
        <end position="157"/>
    </location>
</feature>
<accession>A0A8S9XDN1</accession>
<dbReference type="EMBL" id="WIXP02000008">
    <property type="protein sequence ID" value="KAF6207097.1"/>
    <property type="molecule type" value="Genomic_DNA"/>
</dbReference>
<keyword evidence="3" id="KW-1185">Reference proteome</keyword>
<dbReference type="Proteomes" id="UP000466442">
    <property type="component" value="Unassembled WGS sequence"/>
</dbReference>
<organism evidence="2 3">
    <name type="scientific">Apolygus lucorum</name>
    <name type="common">Small green plant bug</name>
    <name type="synonym">Lygocoris lucorum</name>
    <dbReference type="NCBI Taxonomy" id="248454"/>
    <lineage>
        <taxon>Eukaryota</taxon>
        <taxon>Metazoa</taxon>
        <taxon>Ecdysozoa</taxon>
        <taxon>Arthropoda</taxon>
        <taxon>Hexapoda</taxon>
        <taxon>Insecta</taxon>
        <taxon>Pterygota</taxon>
        <taxon>Neoptera</taxon>
        <taxon>Paraneoptera</taxon>
        <taxon>Hemiptera</taxon>
        <taxon>Heteroptera</taxon>
        <taxon>Panheteroptera</taxon>
        <taxon>Cimicomorpha</taxon>
        <taxon>Miridae</taxon>
        <taxon>Mirini</taxon>
        <taxon>Apolygus</taxon>
    </lineage>
</organism>
<protein>
    <submittedName>
        <fullName evidence="2">Uncharacterized protein</fullName>
    </submittedName>
</protein>
<dbReference type="OrthoDB" id="8068971at2759"/>
<evidence type="ECO:0000256" key="1">
    <source>
        <dbReference type="SAM" id="MobiDB-lite"/>
    </source>
</evidence>
<name>A0A8S9XDN1_APOLU</name>
<evidence type="ECO:0000313" key="2">
    <source>
        <dbReference type="EMBL" id="KAF6207097.1"/>
    </source>
</evidence>
<evidence type="ECO:0000313" key="3">
    <source>
        <dbReference type="Proteomes" id="UP000466442"/>
    </source>
</evidence>
<feature type="compositionally biased region" description="Basic and acidic residues" evidence="1">
    <location>
        <begin position="190"/>
        <end position="255"/>
    </location>
</feature>
<reference evidence="2" key="1">
    <citation type="journal article" date="2021" name="Mol. Ecol. Resour.">
        <title>Apolygus lucorum genome provides insights into omnivorousness and mesophyll feeding.</title>
        <authorList>
            <person name="Liu Y."/>
            <person name="Liu H."/>
            <person name="Wang H."/>
            <person name="Huang T."/>
            <person name="Liu B."/>
            <person name="Yang B."/>
            <person name="Yin L."/>
            <person name="Li B."/>
            <person name="Zhang Y."/>
            <person name="Zhang S."/>
            <person name="Jiang F."/>
            <person name="Zhang X."/>
            <person name="Ren Y."/>
            <person name="Wang B."/>
            <person name="Wang S."/>
            <person name="Lu Y."/>
            <person name="Wu K."/>
            <person name="Fan W."/>
            <person name="Wang G."/>
        </authorList>
    </citation>
    <scope>NUCLEOTIDE SEQUENCE</scope>
    <source>
        <strain evidence="2">12Hb</strain>
    </source>
</reference>
<feature type="region of interest" description="Disordered" evidence="1">
    <location>
        <begin position="87"/>
        <end position="263"/>
    </location>
</feature>
<dbReference type="AlphaFoldDB" id="A0A8S9XDN1"/>
<sequence>MNSGVVDVSQYSSWKEILLLEEVNRESLANMRKEIQRMLATTKQQKTVSMTIKDGLVLLVELHDVLSANLKKKGPLMEILKTEVEQSTRWSPEKEGKDLIRKRLHSEAPDSRASRESEGELTDITAFPGATFRDTIPGCSRVEESKLGKEDKLINKSEEEEMETDSEGSSQTVTDSDSLNAPHKLRFRKDKKDLSKEAQRKAAREAEREADRLKRIQKQAEAEKRKKEAERNKREEEAKQRTERDKRRKQADTINRKKRRKRPQALVIKVSETLPYAEVLRKLKLSVKPADTNTEIRAIRKTMGGDVMLEMEPSCGITESFRKSVEDAVGGGLVKDLKPRASLEIRDIDSLTPADEVRAGIERKLGGPREDLTVNLTAPNGRQQILAIVSLAGGDAEKLVKVPRRDLLFSEASCGFIHDRELKRTDTSSTTDLFHRTIKVKYFPTGGRKVCRYVLIRSLPLGGHWPNLKPPTPGPSKPVHRQNPQDSLTIIQEANEVFQELNAMGIPQIIKDLRRMMHMTRPRGGGGSTSGGEILRKRENVSQILTTTQKPFFLKPKMSISNQPSLVSMLNATRPAQYVTIRDLERGKPYTIISLSKIQRGFGEVVEATISMLDDTGAEGTALVTLPKRYCDIFTPGMIQTYRSRSIALIFLGLVGRSYDLQFTENLLEE</sequence>
<comment type="caution">
    <text evidence="2">The sequence shown here is derived from an EMBL/GenBank/DDBJ whole genome shotgun (WGS) entry which is preliminary data.</text>
</comment>